<dbReference type="InterPro" id="IPR046026">
    <property type="entry name" value="DUF5984"/>
</dbReference>
<dbReference type="EMBL" id="JAAXOO010000005">
    <property type="protein sequence ID" value="NKY35445.1"/>
    <property type="molecule type" value="Genomic_DNA"/>
</dbReference>
<sequence>MLTEEFVAAVTEFDRSLFEVMQERVDGIAATGPPTGVSIDLPGLYREHAERRTWLSRALALEVGTDWDAVRSGASMLLPRSG</sequence>
<dbReference type="Proteomes" id="UP000565715">
    <property type="component" value="Unassembled WGS sequence"/>
</dbReference>
<organism evidence="1 2">
    <name type="scientific">Nocardia speluncae</name>
    <dbReference type="NCBI Taxonomy" id="419477"/>
    <lineage>
        <taxon>Bacteria</taxon>
        <taxon>Bacillati</taxon>
        <taxon>Actinomycetota</taxon>
        <taxon>Actinomycetes</taxon>
        <taxon>Mycobacteriales</taxon>
        <taxon>Nocardiaceae</taxon>
        <taxon>Nocardia</taxon>
    </lineage>
</organism>
<dbReference type="AlphaFoldDB" id="A0A846XJC8"/>
<comment type="caution">
    <text evidence="1">The sequence shown here is derived from an EMBL/GenBank/DDBJ whole genome shotgun (WGS) entry which is preliminary data.</text>
</comment>
<protein>
    <submittedName>
        <fullName evidence="1">Uncharacterized protein</fullName>
    </submittedName>
</protein>
<evidence type="ECO:0000313" key="2">
    <source>
        <dbReference type="Proteomes" id="UP000565715"/>
    </source>
</evidence>
<accession>A0A846XJC8</accession>
<evidence type="ECO:0000313" key="1">
    <source>
        <dbReference type="EMBL" id="NKY35445.1"/>
    </source>
</evidence>
<dbReference type="Pfam" id="PF19446">
    <property type="entry name" value="DUF5984"/>
    <property type="match status" value="1"/>
</dbReference>
<keyword evidence="2" id="KW-1185">Reference proteome</keyword>
<gene>
    <name evidence="1" type="ORF">HGA13_20570</name>
</gene>
<name>A0A846XJC8_9NOCA</name>
<reference evidence="1 2" key="1">
    <citation type="submission" date="2020-04" db="EMBL/GenBank/DDBJ databases">
        <title>MicrobeNet Type strains.</title>
        <authorList>
            <person name="Nicholson A.C."/>
        </authorList>
    </citation>
    <scope>NUCLEOTIDE SEQUENCE [LARGE SCALE GENOMIC DNA]</scope>
    <source>
        <strain evidence="1 2">DSM 45078</strain>
    </source>
</reference>
<proteinExistence type="predicted"/>